<accession>A0A1I4Q7C5</accession>
<gene>
    <name evidence="2" type="ORF">SAMN05421721_103217</name>
</gene>
<feature type="domain" description="Fe/B12 periplasmic-binding" evidence="1">
    <location>
        <begin position="51"/>
        <end position="202"/>
    </location>
</feature>
<dbReference type="PANTHER" id="PTHR30535:SF34">
    <property type="entry name" value="MOLYBDATE-BINDING PROTEIN MOLA"/>
    <property type="match status" value="1"/>
</dbReference>
<protein>
    <submittedName>
        <fullName evidence="2">Iron complex transport system substrate-binding protein</fullName>
    </submittedName>
</protein>
<proteinExistence type="predicted"/>
<organism evidence="2 3">
    <name type="scientific">Ectothiorhodospira mobilis</name>
    <dbReference type="NCBI Taxonomy" id="195064"/>
    <lineage>
        <taxon>Bacteria</taxon>
        <taxon>Pseudomonadati</taxon>
        <taxon>Pseudomonadota</taxon>
        <taxon>Gammaproteobacteria</taxon>
        <taxon>Chromatiales</taxon>
        <taxon>Ectothiorhodospiraceae</taxon>
        <taxon>Ectothiorhodospira</taxon>
    </lineage>
</organism>
<dbReference type="PANTHER" id="PTHR30535">
    <property type="entry name" value="VITAMIN B12-BINDING PROTEIN"/>
    <property type="match status" value="1"/>
</dbReference>
<reference evidence="2 3" key="1">
    <citation type="submission" date="2016-10" db="EMBL/GenBank/DDBJ databases">
        <authorList>
            <person name="de Groot N.N."/>
        </authorList>
    </citation>
    <scope>NUCLEOTIDE SEQUENCE [LARGE SCALE GENOMIC DNA]</scope>
    <source>
        <strain evidence="2 3">DSM 4180</strain>
    </source>
</reference>
<dbReference type="RefSeq" id="WP_090483897.1">
    <property type="nucleotide sequence ID" value="NZ_FOUO01000003.1"/>
</dbReference>
<dbReference type="AlphaFoldDB" id="A0A1I4Q7C5"/>
<evidence type="ECO:0000313" key="3">
    <source>
        <dbReference type="Proteomes" id="UP000199556"/>
    </source>
</evidence>
<evidence type="ECO:0000313" key="2">
    <source>
        <dbReference type="EMBL" id="SFM35998.1"/>
    </source>
</evidence>
<dbReference type="STRING" id="195064.SAMN05421721_103217"/>
<dbReference type="PROSITE" id="PS50983">
    <property type="entry name" value="FE_B12_PBP"/>
    <property type="match status" value="1"/>
</dbReference>
<dbReference type="InterPro" id="IPR050902">
    <property type="entry name" value="ABC_Transporter_SBP"/>
</dbReference>
<dbReference type="EMBL" id="FOUO01000003">
    <property type="protein sequence ID" value="SFM35998.1"/>
    <property type="molecule type" value="Genomic_DNA"/>
</dbReference>
<evidence type="ECO:0000259" key="1">
    <source>
        <dbReference type="PROSITE" id="PS50983"/>
    </source>
</evidence>
<dbReference type="Proteomes" id="UP000199556">
    <property type="component" value="Unassembled WGS sequence"/>
</dbReference>
<sequence>MLLCLSLLLLPALAWGGEEAREPGGDHVAAATHTVRDMLGRQVRVPKEIRRIATVNVDAFRMLLHLQAEDRIVGIPSDMFGSRFSRDPTLEALAFERLEDTPRVGGGQPGSEIDLEGVIATDPDLFILWSFSHRGDTRAMARQADRIQERLGIPVIALNTLGMEPDAGKAQATLRRAYRLLGRLLQREERARQSGLELRTRP</sequence>
<keyword evidence="3" id="KW-1185">Reference proteome</keyword>
<name>A0A1I4Q7C5_ECTMO</name>
<dbReference type="Gene3D" id="3.40.50.1980">
    <property type="entry name" value="Nitrogenase molybdenum iron protein domain"/>
    <property type="match status" value="1"/>
</dbReference>
<dbReference type="InterPro" id="IPR002491">
    <property type="entry name" value="ABC_transptr_periplasmic_BD"/>
</dbReference>
<dbReference type="SUPFAM" id="SSF53807">
    <property type="entry name" value="Helical backbone' metal receptor"/>
    <property type="match status" value="1"/>
</dbReference>